<evidence type="ECO:0000256" key="1">
    <source>
        <dbReference type="SAM" id="MobiDB-lite"/>
    </source>
</evidence>
<sequence length="625" mass="70600">MDINSIKSVAIYPAIGVARIGNSKEYYLASDLPGVAPVAEGGFKDNDNLFKKQVPRFRIYALDENNEPLGEINTDTDNVNIEWRVHVANRKAAWYQFNNALDLGKYSIPSTKRNGAVPDPDRNQLVIDPGPRTISGKNISGPKYHFDSGKFYDKKVSLGEIRTDDKGRLLFFGGDGKSESRLGIKAITFANNDDWHDDTSDGTVRATVTIGGQTFEAKPSIVVCTPPNFGQGLFPVVSMLDVVDDLYIREGWFPPKEKIIFYRDIYPILSRMSSTQWVNEGFFMLFGTNSPSDFENPEFIAQLESPDPAREAERRRVFEWFRDRNSTVYEPAKIPPHYGDLFGDYNDLPAVDLAVTDTQYDMLRRWAEGDFTTGELRKPVVFDELPVRSQVLALLKAPLEECLGGPFHPGIEITWPFRHLMMWSEPYRLKVLPEDSGVRDDYGGMLTSEIALSPNGPLDGSGPGSVTRWLGVPWQTDEASCLSGYDLTLYLPLPSFWSVRVPNTVLSKDSFDRLNVSTTSDGQKLKHFSYRVDWMRDFTTTYVTRINNMVAKWHQLGIITRHDLENPSQFLPEALWVETDRKGPTGTDPTLVQVRHAEQDPIVTARGLMAEEAPRESQPLKRHEL</sequence>
<dbReference type="InterPro" id="IPR033798">
    <property type="entry name" value="LodA-like"/>
</dbReference>
<dbReference type="OrthoDB" id="336698at2"/>
<dbReference type="CDD" id="cd14731">
    <property type="entry name" value="LodA_like_1"/>
    <property type="match status" value="1"/>
</dbReference>
<feature type="region of interest" description="Disordered" evidence="1">
    <location>
        <begin position="112"/>
        <end position="139"/>
    </location>
</feature>
<dbReference type="Proteomes" id="UP000307507">
    <property type="component" value="Unassembled WGS sequence"/>
</dbReference>
<dbReference type="EMBL" id="SSNZ01000010">
    <property type="protein sequence ID" value="THF47907.1"/>
    <property type="molecule type" value="Genomic_DNA"/>
</dbReference>
<proteinExistence type="predicted"/>
<feature type="domain" description="L-lysine epsilon oxidase C-terminal" evidence="3">
    <location>
        <begin position="342"/>
        <end position="486"/>
    </location>
</feature>
<feature type="compositionally biased region" description="Basic and acidic residues" evidence="1">
    <location>
        <begin position="612"/>
        <end position="625"/>
    </location>
</feature>
<name>A0A4S3ZQQ6_9FLAO</name>
<gene>
    <name evidence="4" type="ORF">E6C50_15860</name>
</gene>
<dbReference type="InterPro" id="IPR041173">
    <property type="entry name" value="LodA_C"/>
</dbReference>
<dbReference type="RefSeq" id="WP_136404221.1">
    <property type="nucleotide sequence ID" value="NZ_SSNZ01000010.1"/>
</dbReference>
<organism evidence="4 5">
    <name type="scientific">Flavobacterium supellecticarium</name>
    <dbReference type="NCBI Taxonomy" id="2565924"/>
    <lineage>
        <taxon>Bacteria</taxon>
        <taxon>Pseudomonadati</taxon>
        <taxon>Bacteroidota</taxon>
        <taxon>Flavobacteriia</taxon>
        <taxon>Flavobacteriales</taxon>
        <taxon>Flavobacteriaceae</taxon>
        <taxon>Flavobacterium</taxon>
    </lineage>
</organism>
<evidence type="ECO:0000259" key="2">
    <source>
        <dbReference type="Pfam" id="PF17990"/>
    </source>
</evidence>
<evidence type="ECO:0000259" key="3">
    <source>
        <dbReference type="Pfam" id="PF18417"/>
    </source>
</evidence>
<dbReference type="AlphaFoldDB" id="A0A4S3ZQQ6"/>
<dbReference type="Pfam" id="PF18417">
    <property type="entry name" value="LodA_C"/>
    <property type="match status" value="1"/>
</dbReference>
<evidence type="ECO:0000313" key="5">
    <source>
        <dbReference type="Proteomes" id="UP000307507"/>
    </source>
</evidence>
<protein>
    <recommendedName>
        <fullName evidence="6">L-lysine 6-oxidase</fullName>
    </recommendedName>
</protein>
<feature type="region of interest" description="Disordered" evidence="1">
    <location>
        <begin position="606"/>
        <end position="625"/>
    </location>
</feature>
<reference evidence="4 5" key="1">
    <citation type="submission" date="2019-04" db="EMBL/GenBank/DDBJ databases">
        <title>Flavobacterium sp. nov. isolated from construction timber.</title>
        <authorList>
            <person name="Lin S.-Y."/>
            <person name="Chang C.-T."/>
            <person name="Young C.-C."/>
        </authorList>
    </citation>
    <scope>NUCLEOTIDE SEQUENCE [LARGE SCALE GENOMIC DNA]</scope>
    <source>
        <strain evidence="4 5">CC-CTC003</strain>
    </source>
</reference>
<feature type="domain" description="L-Lysine epsilon oxidase N-terminal" evidence="2">
    <location>
        <begin position="12"/>
        <end position="224"/>
    </location>
</feature>
<accession>A0A4S3ZQQ6</accession>
<evidence type="ECO:0000313" key="4">
    <source>
        <dbReference type="EMBL" id="THF47907.1"/>
    </source>
</evidence>
<comment type="caution">
    <text evidence="4">The sequence shown here is derived from an EMBL/GenBank/DDBJ whole genome shotgun (WGS) entry which is preliminary data.</text>
</comment>
<keyword evidence="5" id="KW-1185">Reference proteome</keyword>
<evidence type="ECO:0008006" key="6">
    <source>
        <dbReference type="Google" id="ProtNLM"/>
    </source>
</evidence>
<dbReference type="Pfam" id="PF17990">
    <property type="entry name" value="LodA_N"/>
    <property type="match status" value="1"/>
</dbReference>
<dbReference type="InterPro" id="IPR041168">
    <property type="entry name" value="LodA_N"/>
</dbReference>